<proteinExistence type="predicted"/>
<feature type="non-terminal residue" evidence="5">
    <location>
        <position position="1192"/>
    </location>
</feature>
<dbReference type="InterPro" id="IPR048428">
    <property type="entry name" value="YobI-NTPase"/>
</dbReference>
<feature type="transmembrane region" description="Helical" evidence="3">
    <location>
        <begin position="210"/>
        <end position="231"/>
    </location>
</feature>
<dbReference type="Pfam" id="PF20693">
    <property type="entry name" value="YobI-ATPase"/>
    <property type="match status" value="1"/>
</dbReference>
<dbReference type="EMBL" id="JASJOT010000072">
    <property type="protein sequence ID" value="MDJ1498953.1"/>
    <property type="molecule type" value="Genomic_DNA"/>
</dbReference>
<evidence type="ECO:0000259" key="4">
    <source>
        <dbReference type="Pfam" id="PF20693"/>
    </source>
</evidence>
<comment type="caution">
    <text evidence="5">The sequence shown here is derived from an EMBL/GenBank/DDBJ whole genome shotgun (WGS) entry which is preliminary data.</text>
</comment>
<evidence type="ECO:0000256" key="2">
    <source>
        <dbReference type="SAM" id="MobiDB-lite"/>
    </source>
</evidence>
<keyword evidence="1" id="KW-0175">Coiled coil</keyword>
<feature type="region of interest" description="Disordered" evidence="2">
    <location>
        <begin position="112"/>
        <end position="131"/>
    </location>
</feature>
<accession>A0ABT7CYY5</accession>
<gene>
    <name evidence="5" type="ORF">QNI19_38865</name>
</gene>
<dbReference type="SUPFAM" id="SSF52540">
    <property type="entry name" value="P-loop containing nucleoside triphosphate hydrolases"/>
    <property type="match status" value="1"/>
</dbReference>
<feature type="domain" description="YobI-like P-loop NTPase" evidence="4">
    <location>
        <begin position="54"/>
        <end position="433"/>
    </location>
</feature>
<evidence type="ECO:0000256" key="1">
    <source>
        <dbReference type="SAM" id="Coils"/>
    </source>
</evidence>
<sequence length="1192" mass="140265">MTSFLLLLLKSSKKFVGFLEKKLQVNKPATRFLIKTLAPKVLTDSKDINGIKPYLDNLKQAIDEKGINNIALTGSYGSGKSTILNTFRSLHPEPTYRYLNISLASFKDNKELPDKTTDTNTSKNNKENNDDEGFQRKLEISILQQIFYHVEPSVIPDSRFKRIINTSKREFFIQTSSLILWIVSALILFEFKKIDKLNPDNWSLKYTIDWYAIGSIVFFFWGIGFFSGNIIRLFRNSKINKLTIKGELEIGEASDKSVFNQHLEEILYFFERTDFNVVIIEDLDRFNNTEIFTKLREINILINNSKLIHRSVKFVYAIKDDMFTDKNDRVKFFEFIIPVIPFINPSNANEQLLKLLGEANLEGVLSPDFTSDVVTFIDDIDMRLLINIFQEFLVYRANLSKNLNQDKLFAIIVYKNMFPDDFGKLARRGGNLYKFLSSKPLYIKELIDAINSKIETINQRIDLLEQEVEKPIRELRAVYINQLVSKLDRFYKFSIDNAPMSVVEVLDDQNFDKIKQSDNIKFFQYDYYNSPILKNSGKNIVSIGNEISNLTYQQREQLLLDKFNNQINKLKLEKENLRNKISELEGLSIEEIFEQVNIENHLGPFKDNYLMRNLLLNGYIDEHYDIYISIFHAVSLTQEDFEFERQVKARVSPDFDYSLTYIKNLIRRLPEHYFKHSSILNYTLFEFLLEHKTSYEAKYINFIKQLSADEKKQFDFVLGMIKRNTKNIDLFIKDLSAYKPTFWEYLENKSGLPDEEIRSIVRLIFEFAEIDSIIKFNQVETLANYFVQMEDFFAFTFPFKKIETLQAFLIQKQVLFEKLDKPVGTYKDLDDYIYQNNLYKINEHNIYIFINHYKEDTNPEDLKSSHYSTILNSDLSELQSYISENIEEYIENVMLKIPTNTLEYEDTLIEVLNNEDVDPNLKFELVQSQSTIITLIREINDNVEREMLLITNKVEPTWSNVLDYFYNIESEDFDKSLIDFLNRKENYTELSKTELNISTEEEDEEYFEKVSSTILYCKELTLEAFSSLLNSIDETYDNLTYEDLTTERLEVMLSKKKLILSEDNLKGLKEKGRNLHIKLIEIYQNDFIKEYKNYSLQPPDWTLFFKSPNIEIGNKLVIMKDKEFDDSIIVANPQLANAICETLPTDEYIPLNMQEKSEQKYKFRSNCQKHPIAHSFFGKPLRQCVGTCQKKN</sequence>
<keyword evidence="6" id="KW-1185">Reference proteome</keyword>
<feature type="transmembrane region" description="Helical" evidence="3">
    <location>
        <begin position="171"/>
        <end position="189"/>
    </location>
</feature>
<evidence type="ECO:0000256" key="3">
    <source>
        <dbReference type="SAM" id="Phobius"/>
    </source>
</evidence>
<evidence type="ECO:0000313" key="6">
    <source>
        <dbReference type="Proteomes" id="UP001228581"/>
    </source>
</evidence>
<feature type="coiled-coil region" evidence="1">
    <location>
        <begin position="553"/>
        <end position="590"/>
    </location>
</feature>
<keyword evidence="3" id="KW-0812">Transmembrane</keyword>
<keyword evidence="3" id="KW-0472">Membrane</keyword>
<organism evidence="5 6">
    <name type="scientific">Xanthocytophaga flava</name>
    <dbReference type="NCBI Taxonomy" id="3048013"/>
    <lineage>
        <taxon>Bacteria</taxon>
        <taxon>Pseudomonadati</taxon>
        <taxon>Bacteroidota</taxon>
        <taxon>Cytophagia</taxon>
        <taxon>Cytophagales</taxon>
        <taxon>Rhodocytophagaceae</taxon>
        <taxon>Xanthocytophaga</taxon>
    </lineage>
</organism>
<protein>
    <recommendedName>
        <fullName evidence="4">YobI-like P-loop NTPase domain-containing protein</fullName>
    </recommendedName>
</protein>
<dbReference type="Proteomes" id="UP001228581">
    <property type="component" value="Unassembled WGS sequence"/>
</dbReference>
<name>A0ABT7CYY5_9BACT</name>
<dbReference type="InterPro" id="IPR027417">
    <property type="entry name" value="P-loop_NTPase"/>
</dbReference>
<keyword evidence="3" id="KW-1133">Transmembrane helix</keyword>
<evidence type="ECO:0000313" key="5">
    <source>
        <dbReference type="EMBL" id="MDJ1498953.1"/>
    </source>
</evidence>
<reference evidence="5 6" key="1">
    <citation type="submission" date="2023-05" db="EMBL/GenBank/DDBJ databases">
        <authorList>
            <person name="Zhang X."/>
        </authorList>
    </citation>
    <scope>NUCLEOTIDE SEQUENCE [LARGE SCALE GENOMIC DNA]</scope>
    <source>
        <strain evidence="5 6">DM2B3-1</strain>
    </source>
</reference>